<dbReference type="OrthoDB" id="3450553at2"/>
<dbReference type="Proteomes" id="UP000295601">
    <property type="component" value="Unassembled WGS sequence"/>
</dbReference>
<feature type="region of interest" description="Disordered" evidence="1">
    <location>
        <begin position="261"/>
        <end position="284"/>
    </location>
</feature>
<proteinExistence type="predicted"/>
<evidence type="ECO:0000256" key="1">
    <source>
        <dbReference type="SAM" id="MobiDB-lite"/>
    </source>
</evidence>
<dbReference type="Gene3D" id="3.90.660.20">
    <property type="entry name" value="Protoporphyrinogen oxidase, mitochondrial, domain 2"/>
    <property type="match status" value="1"/>
</dbReference>
<dbReference type="Gene3D" id="3.50.50.60">
    <property type="entry name" value="FAD/NAD(P)-binding domain"/>
    <property type="match status" value="1"/>
</dbReference>
<dbReference type="RefSeq" id="WP_133617916.1">
    <property type="nucleotide sequence ID" value="NZ_SNYA01000011.1"/>
</dbReference>
<dbReference type="EMBL" id="SNYA01000011">
    <property type="protein sequence ID" value="TDP89120.1"/>
    <property type="molecule type" value="Genomic_DNA"/>
</dbReference>
<evidence type="ECO:0000313" key="2">
    <source>
        <dbReference type="EMBL" id="TDP89120.1"/>
    </source>
</evidence>
<feature type="compositionally biased region" description="Polar residues" evidence="1">
    <location>
        <begin position="273"/>
        <end position="284"/>
    </location>
</feature>
<name>A0A4R6RQW1_9MICO</name>
<evidence type="ECO:0000313" key="3">
    <source>
        <dbReference type="Proteomes" id="UP000295601"/>
    </source>
</evidence>
<keyword evidence="3" id="KW-1185">Reference proteome</keyword>
<dbReference type="InterPro" id="IPR036188">
    <property type="entry name" value="FAD/NAD-bd_sf"/>
</dbReference>
<reference evidence="2 3" key="1">
    <citation type="submission" date="2019-03" db="EMBL/GenBank/DDBJ databases">
        <title>Genomic analyses of the natural microbiome of Caenorhabditis elegans.</title>
        <authorList>
            <person name="Samuel B."/>
        </authorList>
    </citation>
    <scope>NUCLEOTIDE SEQUENCE [LARGE SCALE GENOMIC DNA]</scope>
    <source>
        <strain evidence="2 3">JUb18</strain>
    </source>
</reference>
<protein>
    <recommendedName>
        <fullName evidence="4">Oxygen-dependent protoporphyrinogen oxidase</fullName>
    </recommendedName>
</protein>
<gene>
    <name evidence="2" type="ORF">EDF62_3441</name>
</gene>
<dbReference type="AlphaFoldDB" id="A0A4R6RQW1"/>
<organism evidence="2 3">
    <name type="scientific">Leucobacter luti</name>
    <dbReference type="NCBI Taxonomy" id="340320"/>
    <lineage>
        <taxon>Bacteria</taxon>
        <taxon>Bacillati</taxon>
        <taxon>Actinomycetota</taxon>
        <taxon>Actinomycetes</taxon>
        <taxon>Micrococcales</taxon>
        <taxon>Microbacteriaceae</taxon>
        <taxon>Leucobacter</taxon>
    </lineage>
</organism>
<evidence type="ECO:0008006" key="4">
    <source>
        <dbReference type="Google" id="ProtNLM"/>
    </source>
</evidence>
<sequence>MVDVVVLGDSLPELASALELAEVGLSVRIYPHMREDDRADPRDADGVRDPDGSLRSFLAHVATPIGGAGAPENGSSPGFTELPPPPPLLQNAQGEWLPQPQPAVFGIPAVPLSSASLALLGGGAAFRAALDRIRPVLTIGKTHEFGELVRNRMGGGVLERLVEPLTREAYGVPAADVDVAIIAPGLNEALTRMGSLSGAALDYAERNVARETRVAPSAGWGELRTALLRRLGLYAVEFVESPAGIVTATETGWTVATGAAAASGSLHPEESGPQPTAGVQTPEQATTARAIVRGAAASGHAPQDPELSGLLGGPRRICGRVAVAQPAFPSTHPEGPGVRGVQVGDGSSWTVRFAPAGAGWQAIVSGPAAQGLATTEAARSAAEAWVKDAAIAAGATLIEGTAEVSMPFAPYVTIEQRDAAQGQLSAWADARPGQIPTGGALHGGDLAAAIADARARAIQLRRHLTGITD</sequence>
<dbReference type="Gene3D" id="1.10.3110.10">
    <property type="entry name" value="protoporphyrinogen ix oxidase, domain 3"/>
    <property type="match status" value="1"/>
</dbReference>
<accession>A0A4R6RQW1</accession>
<comment type="caution">
    <text evidence="2">The sequence shown here is derived from an EMBL/GenBank/DDBJ whole genome shotgun (WGS) entry which is preliminary data.</text>
</comment>